<feature type="compositionally biased region" description="Basic and acidic residues" evidence="2">
    <location>
        <begin position="450"/>
        <end position="466"/>
    </location>
</feature>
<reference evidence="4 5" key="1">
    <citation type="submission" date="2024-01" db="EMBL/GenBank/DDBJ databases">
        <title>A draft genome for a cacao thread blight-causing isolate of Paramarasmius palmivorus.</title>
        <authorList>
            <person name="Baruah I.K."/>
            <person name="Bukari Y."/>
            <person name="Amoako-Attah I."/>
            <person name="Meinhardt L.W."/>
            <person name="Bailey B.A."/>
            <person name="Cohen S.P."/>
        </authorList>
    </citation>
    <scope>NUCLEOTIDE SEQUENCE [LARGE SCALE GENOMIC DNA]</scope>
    <source>
        <strain evidence="4 5">GH-12</strain>
    </source>
</reference>
<protein>
    <recommendedName>
        <fullName evidence="3">GATA-type domain-containing protein</fullName>
    </recommendedName>
</protein>
<evidence type="ECO:0000256" key="1">
    <source>
        <dbReference type="PROSITE-ProRule" id="PRU00094"/>
    </source>
</evidence>
<feature type="compositionally biased region" description="Basic and acidic residues" evidence="2">
    <location>
        <begin position="65"/>
        <end position="78"/>
    </location>
</feature>
<feature type="compositionally biased region" description="Pro residues" evidence="2">
    <location>
        <begin position="197"/>
        <end position="234"/>
    </location>
</feature>
<feature type="compositionally biased region" description="Pro residues" evidence="2">
    <location>
        <begin position="8"/>
        <end position="26"/>
    </location>
</feature>
<comment type="caution">
    <text evidence="4">The sequence shown here is derived from an EMBL/GenBank/DDBJ whole genome shotgun (WGS) entry which is preliminary data.</text>
</comment>
<dbReference type="PRINTS" id="PR01217">
    <property type="entry name" value="PRICHEXTENSN"/>
</dbReference>
<feature type="compositionally biased region" description="Acidic residues" evidence="2">
    <location>
        <begin position="52"/>
        <end position="64"/>
    </location>
</feature>
<accession>A0AAW0CYS4</accession>
<dbReference type="GO" id="GO:0006355">
    <property type="term" value="P:regulation of DNA-templated transcription"/>
    <property type="evidence" value="ECO:0007669"/>
    <property type="project" value="InterPro"/>
</dbReference>
<feature type="compositionally biased region" description="Low complexity" evidence="2">
    <location>
        <begin position="337"/>
        <end position="351"/>
    </location>
</feature>
<feature type="region of interest" description="Disordered" evidence="2">
    <location>
        <begin position="297"/>
        <end position="466"/>
    </location>
</feature>
<dbReference type="AlphaFoldDB" id="A0AAW0CYS4"/>
<dbReference type="InterPro" id="IPR000679">
    <property type="entry name" value="Znf_GATA"/>
</dbReference>
<name>A0AAW0CYS4_9AGAR</name>
<evidence type="ECO:0000313" key="5">
    <source>
        <dbReference type="Proteomes" id="UP001383192"/>
    </source>
</evidence>
<dbReference type="Proteomes" id="UP001383192">
    <property type="component" value="Unassembled WGS sequence"/>
</dbReference>
<keyword evidence="1" id="KW-0479">Metal-binding</keyword>
<keyword evidence="1" id="KW-0863">Zinc-finger</keyword>
<feature type="compositionally biased region" description="Basic and acidic residues" evidence="2">
    <location>
        <begin position="297"/>
        <end position="306"/>
    </location>
</feature>
<dbReference type="SUPFAM" id="SSF57716">
    <property type="entry name" value="Glucocorticoid receptor-like (DNA-binding domain)"/>
    <property type="match status" value="1"/>
</dbReference>
<dbReference type="SMART" id="SM00401">
    <property type="entry name" value="ZnF_GATA"/>
    <property type="match status" value="1"/>
</dbReference>
<dbReference type="CDD" id="cd00202">
    <property type="entry name" value="ZnF_GATA"/>
    <property type="match status" value="1"/>
</dbReference>
<keyword evidence="1" id="KW-0862">Zinc</keyword>
<feature type="compositionally biased region" description="Basic and acidic residues" evidence="2">
    <location>
        <begin position="126"/>
        <end position="138"/>
    </location>
</feature>
<feature type="compositionally biased region" description="Pro residues" evidence="2">
    <location>
        <begin position="174"/>
        <end position="187"/>
    </location>
</feature>
<evidence type="ECO:0000313" key="4">
    <source>
        <dbReference type="EMBL" id="KAK7044009.1"/>
    </source>
</evidence>
<organism evidence="4 5">
    <name type="scientific">Paramarasmius palmivorus</name>
    <dbReference type="NCBI Taxonomy" id="297713"/>
    <lineage>
        <taxon>Eukaryota</taxon>
        <taxon>Fungi</taxon>
        <taxon>Dikarya</taxon>
        <taxon>Basidiomycota</taxon>
        <taxon>Agaricomycotina</taxon>
        <taxon>Agaricomycetes</taxon>
        <taxon>Agaricomycetidae</taxon>
        <taxon>Agaricales</taxon>
        <taxon>Marasmiineae</taxon>
        <taxon>Marasmiaceae</taxon>
        <taxon>Paramarasmius</taxon>
    </lineage>
</organism>
<dbReference type="InterPro" id="IPR013088">
    <property type="entry name" value="Znf_NHR/GATA"/>
</dbReference>
<feature type="domain" description="GATA-type" evidence="3">
    <location>
        <begin position="258"/>
        <end position="315"/>
    </location>
</feature>
<dbReference type="PROSITE" id="PS50114">
    <property type="entry name" value="GATA_ZN_FINGER_2"/>
    <property type="match status" value="1"/>
</dbReference>
<dbReference type="GO" id="GO:0008270">
    <property type="term" value="F:zinc ion binding"/>
    <property type="evidence" value="ECO:0007669"/>
    <property type="project" value="UniProtKB-KW"/>
</dbReference>
<gene>
    <name evidence="4" type="ORF">VNI00_008179</name>
</gene>
<dbReference type="GO" id="GO:0043565">
    <property type="term" value="F:sequence-specific DNA binding"/>
    <property type="evidence" value="ECO:0007669"/>
    <property type="project" value="InterPro"/>
</dbReference>
<evidence type="ECO:0000259" key="3">
    <source>
        <dbReference type="PROSITE" id="PS50114"/>
    </source>
</evidence>
<feature type="compositionally biased region" description="Polar residues" evidence="2">
    <location>
        <begin position="83"/>
        <end position="96"/>
    </location>
</feature>
<dbReference type="Gene3D" id="3.30.50.10">
    <property type="entry name" value="Erythroid Transcription Factor GATA-1, subunit A"/>
    <property type="match status" value="1"/>
</dbReference>
<proteinExistence type="predicted"/>
<dbReference type="Pfam" id="PF00320">
    <property type="entry name" value="GATA"/>
    <property type="match status" value="1"/>
</dbReference>
<feature type="region of interest" description="Disordered" evidence="2">
    <location>
        <begin position="1"/>
        <end position="234"/>
    </location>
</feature>
<dbReference type="EMBL" id="JAYKXP010000027">
    <property type="protein sequence ID" value="KAK7044009.1"/>
    <property type="molecule type" value="Genomic_DNA"/>
</dbReference>
<sequence>MYAAAPDWSPPSPAPALRLPTPPPQAPVIDPALTGEEREKLPPKRRKPPSSDSDDGQDPEEPDPDSDKEGEPREREGSEGYSVPSSHPYHSNSADRSTLPPPYPYSSSSQLPYPYLPPPHTMPGTLHEKYSPPHESYRRLSPPPPIATLPHSGGSTPDIEHRSRSGSHGHRSYPYPPPHTYYPPPPVHRYEGHPHEPYPYPPPPHPHAYPPPPPPRDYPPPAHPGHSPHIPPSVPYPIPGHPAQAIVYTEDAATKLSDRVRRRCFNCCTTDTSTWRRSNLSPGKVLCNKCGLFERTHSRPRPDQFPHKRGPLATSALGRSERSPSDSMPPPGGHHLGSGQLPSPSTTGSPGLPHPLPPPGSLTMSSPASHHTQLPPPRGLPAPNGIDLPPITGAPYQSQYPPSHAPPADKEEKTILPGIGSWHSEHVNGTISPHLSRRSTLDGPSPHVSPKLEEAPPKRGEDVDGR</sequence>
<keyword evidence="5" id="KW-1185">Reference proteome</keyword>
<evidence type="ECO:0000256" key="2">
    <source>
        <dbReference type="SAM" id="MobiDB-lite"/>
    </source>
</evidence>